<feature type="compositionally biased region" description="Basic residues" evidence="1">
    <location>
        <begin position="28"/>
        <end position="44"/>
    </location>
</feature>
<dbReference type="PATRIC" id="fig|487.517.peg.2026"/>
<gene>
    <name evidence="2" type="ORF">NMA510612_2050</name>
</gene>
<proteinExistence type="predicted"/>
<evidence type="ECO:0000313" key="3">
    <source>
        <dbReference type="Proteomes" id="UP000023582"/>
    </source>
</evidence>
<sequence>MPLPDGLDSRLRGNDGRAVSVAPDKCRNLKSRHSLKNRKTKSET</sequence>
<organism evidence="2 3">
    <name type="scientific">Neisseria meningitidis</name>
    <dbReference type="NCBI Taxonomy" id="487"/>
    <lineage>
        <taxon>Bacteria</taxon>
        <taxon>Pseudomonadati</taxon>
        <taxon>Pseudomonadota</taxon>
        <taxon>Betaproteobacteria</taxon>
        <taxon>Neisseriales</taxon>
        <taxon>Neisseriaceae</taxon>
        <taxon>Neisseria</taxon>
    </lineage>
</organism>
<evidence type="ECO:0000313" key="2">
    <source>
        <dbReference type="EMBL" id="AHW76324.1"/>
    </source>
</evidence>
<accession>X5ETH3</accession>
<name>X5ETH3_NEIME</name>
<evidence type="ECO:0000256" key="1">
    <source>
        <dbReference type="SAM" id="MobiDB-lite"/>
    </source>
</evidence>
<reference evidence="2 3" key="1">
    <citation type="journal article" date="2014" name="Genome Announc.">
        <title>Complete Genome Sequence of Neisseria meningitidis Serogroup A Strain NMA510612, Isolated from a Patient with Bacterial Meningitis in China.</title>
        <authorList>
            <person name="Zhang Y."/>
            <person name="Yang J."/>
            <person name="Xu L."/>
            <person name="Zhu Y."/>
            <person name="Liu B."/>
            <person name="Shao Z."/>
            <person name="Zhang X."/>
            <person name="Jin Q."/>
        </authorList>
    </citation>
    <scope>NUCLEOTIDE SEQUENCE [LARGE SCALE GENOMIC DNA]</scope>
    <source>
        <strain evidence="3">NMA510612</strain>
    </source>
</reference>
<feature type="region of interest" description="Disordered" evidence="1">
    <location>
        <begin position="1"/>
        <end position="44"/>
    </location>
</feature>
<dbReference type="EMBL" id="CP007524">
    <property type="protein sequence ID" value="AHW76324.1"/>
    <property type="molecule type" value="Genomic_DNA"/>
</dbReference>
<dbReference type="Proteomes" id="UP000023582">
    <property type="component" value="Chromosome"/>
</dbReference>
<reference evidence="3" key="2">
    <citation type="submission" date="2014-02" db="EMBL/GenBank/DDBJ databases">
        <title>Complete Genome Sequence of Neisseria meningitides, serogroup A strain 510612.</title>
        <authorList>
            <person name="Zhang X."/>
            <person name="Zhang Y."/>
            <person name="Yang J."/>
            <person name="Zhu Y."/>
            <person name="Jin Q."/>
        </authorList>
    </citation>
    <scope>NUCLEOTIDE SEQUENCE</scope>
    <source>
        <strain evidence="3">NMA510612</strain>
    </source>
</reference>
<dbReference type="KEGG" id="nmx:NMA510612_2050"/>
<dbReference type="AlphaFoldDB" id="X5ETH3"/>
<protein>
    <submittedName>
        <fullName evidence="2">Uncharacterized protein</fullName>
    </submittedName>
</protein>